<proteinExistence type="predicted"/>
<feature type="domain" description="LysM" evidence="1">
    <location>
        <begin position="3"/>
        <end position="48"/>
    </location>
</feature>
<protein>
    <submittedName>
        <fullName evidence="2">LysM domain-containing protein</fullName>
    </submittedName>
</protein>
<dbReference type="InterPro" id="IPR018392">
    <property type="entry name" value="LysM"/>
</dbReference>
<keyword evidence="3" id="KW-1185">Reference proteome</keyword>
<organism evidence="2 3">
    <name type="scientific">Halopseudomonas laoshanensis</name>
    <dbReference type="NCBI Taxonomy" id="2268758"/>
    <lineage>
        <taxon>Bacteria</taxon>
        <taxon>Pseudomonadati</taxon>
        <taxon>Pseudomonadota</taxon>
        <taxon>Gammaproteobacteria</taxon>
        <taxon>Pseudomonadales</taxon>
        <taxon>Pseudomonadaceae</taxon>
        <taxon>Halopseudomonas</taxon>
    </lineage>
</organism>
<reference evidence="2 3" key="1">
    <citation type="submission" date="2018-07" db="EMBL/GenBank/DDBJ databases">
        <title>Pseudomonas laoshanensis sp. nov., isolated from soil.</title>
        <authorList>
            <person name="Sun J."/>
            <person name="Yu L."/>
            <person name="Wang M."/>
            <person name="Zhang C."/>
        </authorList>
    </citation>
    <scope>NUCLEOTIDE SEQUENCE [LARGE SCALE GENOMIC DNA]</scope>
    <source>
        <strain evidence="2 3">Y22</strain>
    </source>
</reference>
<sequence>MTVEYIVRSGDSLSLIAKANGTTVATLMRLNPEIGDANRIHPQQRIRLPEPDKTRQTRSIGQVADCSACADEYVDLLHQAEEGIFVPLTAEHQREIEQEEAVLHQLIHQFYEAMENTEDNILAFKDGFVERLQQERIIDSSKPSEPMQLTEIRRLKGNNHYAYVRKDSGWRRHRSYSIEAQDRARAKGWYDPESGAINGQKLAETIAQDMNKPSLKLTLHQSFVDWCLLEWQNDPARWTPVEGMQPIVVGAQAQAMRFAMGASLQSGYDPRKLSAHIAAKASASASLAEGKAYATTTWPAEDESEWLIYYRDQNNQRQAASLGKFRAKVSAELVGFSGASAMLSAEVHVAMNNGIPQLRGVGDSNRNSRNGEPASVEAGAFAGVRADGKLEGSIEWQDTLVEVPRWKALSTLGVGVGAALGLGAEARLRIGWSKQTHKFYFNVHAGLVVGGGASGEFGAEVNAEAFGSLVKFIYNALLGVDFHKVEEIEAGAFNQLTSFAVFGVLSGTGHAVMAARLGQEAAERVEAEVQRFIQSHRTAREREILAITTAENTLLDLAKGEDSWIRYAPPEVKGQLLEILCFDYGPTFWDRLTAGFNSRERAILTLLELSQSWRDYEETVTRISTNGRKTSFTLNRSRLKNLMRLFPGLQMDRLESRLSGTRATPNQPVKLAKHIQLSGTHYA</sequence>
<name>A0A7V7GVR9_9GAMM</name>
<dbReference type="PROSITE" id="PS51782">
    <property type="entry name" value="LYSM"/>
    <property type="match status" value="1"/>
</dbReference>
<accession>A0A7V7GVR9</accession>
<dbReference type="EMBL" id="QOVF01000001">
    <property type="protein sequence ID" value="KAA0696217.1"/>
    <property type="molecule type" value="Genomic_DNA"/>
</dbReference>
<dbReference type="Gene3D" id="3.10.350.10">
    <property type="entry name" value="LysM domain"/>
    <property type="match status" value="1"/>
</dbReference>
<evidence type="ECO:0000313" key="2">
    <source>
        <dbReference type="EMBL" id="KAA0696217.1"/>
    </source>
</evidence>
<dbReference type="SMART" id="SM00257">
    <property type="entry name" value="LysM"/>
    <property type="match status" value="1"/>
</dbReference>
<dbReference type="Pfam" id="PF01476">
    <property type="entry name" value="LysM"/>
    <property type="match status" value="1"/>
</dbReference>
<dbReference type="OrthoDB" id="7796826at2"/>
<dbReference type="InterPro" id="IPR036779">
    <property type="entry name" value="LysM_dom_sf"/>
</dbReference>
<evidence type="ECO:0000259" key="1">
    <source>
        <dbReference type="PROSITE" id="PS51782"/>
    </source>
</evidence>
<dbReference type="AlphaFoldDB" id="A0A7V7GVR9"/>
<comment type="caution">
    <text evidence="2">The sequence shown here is derived from an EMBL/GenBank/DDBJ whole genome shotgun (WGS) entry which is preliminary data.</text>
</comment>
<evidence type="ECO:0000313" key="3">
    <source>
        <dbReference type="Proteomes" id="UP000463138"/>
    </source>
</evidence>
<dbReference type="Proteomes" id="UP000463138">
    <property type="component" value="Unassembled WGS sequence"/>
</dbReference>
<dbReference type="SUPFAM" id="SSF54106">
    <property type="entry name" value="LysM domain"/>
    <property type="match status" value="1"/>
</dbReference>
<gene>
    <name evidence="2" type="ORF">DT594_02330</name>
</gene>
<dbReference type="CDD" id="cd00118">
    <property type="entry name" value="LysM"/>
    <property type="match status" value="1"/>
</dbReference>